<dbReference type="EMBL" id="LR899909">
    <property type="protein sequence ID" value="CAD7243244.1"/>
    <property type="molecule type" value="Genomic_DNA"/>
</dbReference>
<dbReference type="EMBL" id="CAJPEV010000392">
    <property type="protein sequence ID" value="CAG0884802.1"/>
    <property type="molecule type" value="Genomic_DNA"/>
</dbReference>
<evidence type="ECO:0008006" key="4">
    <source>
        <dbReference type="Google" id="ProtNLM"/>
    </source>
</evidence>
<dbReference type="OrthoDB" id="62at2759"/>
<dbReference type="InterPro" id="IPR018618">
    <property type="entry name" value="GID4/10-like"/>
</dbReference>
<evidence type="ECO:0000313" key="2">
    <source>
        <dbReference type="EMBL" id="CAD7243244.1"/>
    </source>
</evidence>
<dbReference type="GO" id="GO:0005773">
    <property type="term" value="C:vacuole"/>
    <property type="evidence" value="ECO:0007669"/>
    <property type="project" value="GOC"/>
</dbReference>
<dbReference type="GO" id="GO:0043161">
    <property type="term" value="P:proteasome-mediated ubiquitin-dependent protein catabolic process"/>
    <property type="evidence" value="ECO:0007669"/>
    <property type="project" value="TreeGrafter"/>
</dbReference>
<dbReference type="PANTHER" id="PTHR14534">
    <property type="entry name" value="VACUOLAR IMPORT AND DEGRADATION PROTEIN 24"/>
    <property type="match status" value="1"/>
</dbReference>
<evidence type="ECO:0000313" key="3">
    <source>
        <dbReference type="Proteomes" id="UP000677054"/>
    </source>
</evidence>
<dbReference type="GO" id="GO:0006623">
    <property type="term" value="P:protein targeting to vacuole"/>
    <property type="evidence" value="ECO:0007669"/>
    <property type="project" value="TreeGrafter"/>
</dbReference>
<dbReference type="Pfam" id="PF09783">
    <property type="entry name" value="Vac_ImportDeg"/>
    <property type="match status" value="1"/>
</dbReference>
<sequence length="201" mass="23725">FTDQQNQGVWHQSITAGMPVRTYLNPPPPANSNQPGVAQSLLYNGSRFQGHQKSKGNCYDVEVVLQHVDEENSYLCGYLKIKDLTEEYPTLTTFFDGEIISKKYPFLTRKWEADEEVDRKHWRKFKVWEDHYKNTFNADSFDYDALKETDHIFMRWKEHFLVPDHTIRDITGASFAGFYYICFTKSTASIEGYYYHRSSEW</sequence>
<protein>
    <recommendedName>
        <fullName evidence="4">Glucose-induced degradation protein 4</fullName>
    </recommendedName>
</protein>
<feature type="non-terminal residue" evidence="2">
    <location>
        <position position="1"/>
    </location>
</feature>
<reference evidence="2" key="1">
    <citation type="submission" date="2020-11" db="EMBL/GenBank/DDBJ databases">
        <authorList>
            <person name="Tran Van P."/>
        </authorList>
    </citation>
    <scope>NUCLEOTIDE SEQUENCE</scope>
</reference>
<evidence type="ECO:0000256" key="1">
    <source>
        <dbReference type="ARBA" id="ARBA00061469"/>
    </source>
</evidence>
<dbReference type="Proteomes" id="UP000677054">
    <property type="component" value="Unassembled WGS sequence"/>
</dbReference>
<name>A0A7R9A4R2_9CRUS</name>
<dbReference type="AlphaFoldDB" id="A0A7R9A4R2"/>
<accession>A0A7R9A4R2</accession>
<organism evidence="2">
    <name type="scientific">Darwinula stevensoni</name>
    <dbReference type="NCBI Taxonomy" id="69355"/>
    <lineage>
        <taxon>Eukaryota</taxon>
        <taxon>Metazoa</taxon>
        <taxon>Ecdysozoa</taxon>
        <taxon>Arthropoda</taxon>
        <taxon>Crustacea</taxon>
        <taxon>Oligostraca</taxon>
        <taxon>Ostracoda</taxon>
        <taxon>Podocopa</taxon>
        <taxon>Podocopida</taxon>
        <taxon>Darwinulocopina</taxon>
        <taxon>Darwinuloidea</taxon>
        <taxon>Darwinulidae</taxon>
        <taxon>Darwinula</taxon>
    </lineage>
</organism>
<proteinExistence type="inferred from homology"/>
<dbReference type="GO" id="GO:0034657">
    <property type="term" value="C:GID complex"/>
    <property type="evidence" value="ECO:0007669"/>
    <property type="project" value="TreeGrafter"/>
</dbReference>
<dbReference type="GO" id="GO:0045721">
    <property type="term" value="P:negative regulation of gluconeogenesis"/>
    <property type="evidence" value="ECO:0007669"/>
    <property type="project" value="TreeGrafter"/>
</dbReference>
<keyword evidence="3" id="KW-1185">Reference proteome</keyword>
<dbReference type="PANTHER" id="PTHR14534:SF3">
    <property type="entry name" value="GID COMPLEX SUBUNIT 4 HOMOLOG"/>
    <property type="match status" value="1"/>
</dbReference>
<gene>
    <name evidence="2" type="ORF">DSTB1V02_LOCUS3173</name>
</gene>
<dbReference type="GO" id="GO:0007039">
    <property type="term" value="P:protein catabolic process in the vacuole"/>
    <property type="evidence" value="ECO:0007669"/>
    <property type="project" value="TreeGrafter"/>
</dbReference>
<comment type="similarity">
    <text evidence="1">Belongs to the GID4/VID24 family.</text>
</comment>